<dbReference type="GO" id="GO:0030980">
    <property type="term" value="P:alpha-glucan catabolic process"/>
    <property type="evidence" value="ECO:0007669"/>
    <property type="project" value="TreeGrafter"/>
</dbReference>
<sequence length="701" mass="77215">MNRFPHATYRLQLRGGVDFAAAEAWLPHLAEMGISHLYLSPIFTAAPGSTHGYDVTDPGEIDPVLGGREGYSRLAAAARAKGIGLILDIVPNHTVFTPENPWLRDVLRHGMGSRYAHHFHIDWEAGPLVLPFLDGTVEQAVERGDLSIGQEESGPVLNIPGLTVPLAPGSEALAEGAGTLLAVHDAQHWRLTDWRFERDGVTHRRFFNVTSLIGMRVERPEVFDDMHALLFDLVEAGEVAGVRVDHVDGLADPEEYLERLASRLGDVPVWVEKILVGEEELPDWPVVGTTGYEAARAIACRLTDEAGWKKLVALWQTETGREASFREVLAEAKDQVLREELAAELHELCDLGGTVLEADPETDAGAEAVREAVFALLIAFPRYRTYFRPGRPGRAEDLKLMAEVVDAAADSLRSDRVVRALADAMLRAGTPDEAALLIRFQQVTGALMAKAQEDTAGFRWVPYLAANEVGSEPDDTCWSEERFRDWAARRSAGGLTLTSSHDTKRAEDARMRLVSLSHHPDAFTALWRRAWALPEAAGPDPNHCWYILQCLVAIWRPGGEGLADRLADHTLKALREAKEATTWVHPDEEVEAAATEFARALVADWIETPPSELEPILTTAAELSLKQLELKLALPGVPDFYQGAEGALLDLTDPDNRRPVSPDDVVALKDAPGWVGEKFRLTRQGLQRRGAHRDRVPEATS</sequence>
<keyword evidence="3" id="KW-1185">Reference proteome</keyword>
<dbReference type="AlphaFoldDB" id="A0A1I1KAR1"/>
<dbReference type="Gene3D" id="3.30.1590.10">
    <property type="entry name" value="Maltooligosyl trehalose synthase, domain 2"/>
    <property type="match status" value="1"/>
</dbReference>
<dbReference type="Pfam" id="PF00128">
    <property type="entry name" value="Alpha-amylase"/>
    <property type="match status" value="1"/>
</dbReference>
<feature type="domain" description="Glycosyl hydrolase family 13 catalytic" evidence="1">
    <location>
        <begin position="6"/>
        <end position="388"/>
    </location>
</feature>
<evidence type="ECO:0000259" key="1">
    <source>
        <dbReference type="SMART" id="SM00642"/>
    </source>
</evidence>
<dbReference type="RefSeq" id="WP_093360943.1">
    <property type="nucleotide sequence ID" value="NZ_FOLG01000006.1"/>
</dbReference>
<dbReference type="PANTHER" id="PTHR10357:SF216">
    <property type="entry name" value="MALTOOLIGOSYL TREHALOSE SYNTHASE-RELATED"/>
    <property type="match status" value="1"/>
</dbReference>
<dbReference type="Proteomes" id="UP000198728">
    <property type="component" value="Unassembled WGS sequence"/>
</dbReference>
<dbReference type="Gene3D" id="1.10.150.200">
    <property type="entry name" value="Maltooligosyl trehalose synthase, domain 3"/>
    <property type="match status" value="1"/>
</dbReference>
<dbReference type="Gene3D" id="1.10.10.470">
    <property type="entry name" value="Maltooligosyl trehalose synthase, domain 4"/>
    <property type="match status" value="1"/>
</dbReference>
<dbReference type="Gene3D" id="3.20.20.80">
    <property type="entry name" value="Glycosidases"/>
    <property type="match status" value="1"/>
</dbReference>
<dbReference type="InterPro" id="IPR013797">
    <property type="entry name" value="Maltooligo_trehalose_synth_4"/>
</dbReference>
<reference evidence="2 3" key="1">
    <citation type="submission" date="2016-10" db="EMBL/GenBank/DDBJ databases">
        <authorList>
            <person name="de Groot N.N."/>
        </authorList>
    </citation>
    <scope>NUCLEOTIDE SEQUENCE [LARGE SCALE GENOMIC DNA]</scope>
    <source>
        <strain evidence="2 3">DSM 19548</strain>
    </source>
</reference>
<proteinExistence type="predicted"/>
<dbReference type="STRING" id="441112.SAMN04488094_106136"/>
<dbReference type="OrthoDB" id="9761577at2"/>
<evidence type="ECO:0000313" key="3">
    <source>
        <dbReference type="Proteomes" id="UP000198728"/>
    </source>
</evidence>
<dbReference type="SUPFAM" id="SSF51445">
    <property type="entry name" value="(Trans)glycosidases"/>
    <property type="match status" value="1"/>
</dbReference>
<dbReference type="InterPro" id="IPR006047">
    <property type="entry name" value="GH13_cat_dom"/>
</dbReference>
<protein>
    <submittedName>
        <fullName evidence="2">(1-&gt;4)-alpha-D-glucan 1-alpha-D-glucosylmutase</fullName>
    </submittedName>
</protein>
<dbReference type="EMBL" id="FOLG01000006">
    <property type="protein sequence ID" value="SFC57989.1"/>
    <property type="molecule type" value="Genomic_DNA"/>
</dbReference>
<dbReference type="InterPro" id="IPR012767">
    <property type="entry name" value="Trehalose_TreY"/>
</dbReference>
<dbReference type="GO" id="GO:0005992">
    <property type="term" value="P:trehalose biosynthetic process"/>
    <property type="evidence" value="ECO:0007669"/>
    <property type="project" value="TreeGrafter"/>
</dbReference>
<name>A0A1I1KAR1_9RHOB</name>
<dbReference type="GO" id="GO:0047470">
    <property type="term" value="F:(1,4)-alpha-D-glucan 1-alpha-D-glucosylmutase activity"/>
    <property type="evidence" value="ECO:0007669"/>
    <property type="project" value="TreeGrafter"/>
</dbReference>
<organism evidence="2 3">
    <name type="scientific">Tropicimonas isoalkanivorans</name>
    <dbReference type="NCBI Taxonomy" id="441112"/>
    <lineage>
        <taxon>Bacteria</taxon>
        <taxon>Pseudomonadati</taxon>
        <taxon>Pseudomonadota</taxon>
        <taxon>Alphaproteobacteria</taxon>
        <taxon>Rhodobacterales</taxon>
        <taxon>Roseobacteraceae</taxon>
        <taxon>Tropicimonas</taxon>
    </lineage>
</organism>
<evidence type="ECO:0000313" key="2">
    <source>
        <dbReference type="EMBL" id="SFC57989.1"/>
    </source>
</evidence>
<dbReference type="CDD" id="cd11336">
    <property type="entry name" value="AmyAc_MTSase"/>
    <property type="match status" value="1"/>
</dbReference>
<dbReference type="InterPro" id="IPR017853">
    <property type="entry name" value="GH"/>
</dbReference>
<accession>A0A1I1KAR1</accession>
<gene>
    <name evidence="2" type="ORF">SAMN04488094_106136</name>
</gene>
<dbReference type="SMART" id="SM00642">
    <property type="entry name" value="Aamy"/>
    <property type="match status" value="1"/>
</dbReference>
<dbReference type="PANTHER" id="PTHR10357">
    <property type="entry name" value="ALPHA-AMYLASE FAMILY MEMBER"/>
    <property type="match status" value="1"/>
</dbReference>
<dbReference type="NCBIfam" id="TIGR02401">
    <property type="entry name" value="trehalose_TreY"/>
    <property type="match status" value="1"/>
</dbReference>